<dbReference type="Pfam" id="PF21813">
    <property type="entry name" value="DUF6882"/>
    <property type="match status" value="1"/>
</dbReference>
<gene>
    <name evidence="1" type="ORF">sm9_1624</name>
</gene>
<dbReference type="InterPro" id="IPR049249">
    <property type="entry name" value="DUF6882"/>
</dbReference>
<evidence type="ECO:0000313" key="2">
    <source>
        <dbReference type="Proteomes" id="UP000067738"/>
    </source>
</evidence>
<protein>
    <submittedName>
        <fullName evidence="1">Uncharacterized protein</fullName>
    </submittedName>
</protein>
<proteinExistence type="predicted"/>
<dbReference type="EMBL" id="CP011266">
    <property type="protein sequence ID" value="ALT69391.1"/>
    <property type="molecule type" value="Genomic_DNA"/>
</dbReference>
<organism evidence="1 2">
    <name type="scientific">Methanobrevibacter millerae</name>
    <dbReference type="NCBI Taxonomy" id="230361"/>
    <lineage>
        <taxon>Archaea</taxon>
        <taxon>Methanobacteriati</taxon>
        <taxon>Methanobacteriota</taxon>
        <taxon>Methanomada group</taxon>
        <taxon>Methanobacteria</taxon>
        <taxon>Methanobacteriales</taxon>
        <taxon>Methanobacteriaceae</taxon>
        <taxon>Methanobrevibacter</taxon>
    </lineage>
</organism>
<keyword evidence="2" id="KW-1185">Reference proteome</keyword>
<dbReference type="RefSeq" id="WP_058739628.1">
    <property type="nucleotide sequence ID" value="NZ_CP011266.1"/>
</dbReference>
<evidence type="ECO:0000313" key="1">
    <source>
        <dbReference type="EMBL" id="ALT69391.1"/>
    </source>
</evidence>
<dbReference type="PATRIC" id="fig|230361.4.peg.1683"/>
<dbReference type="OrthoDB" id="76345at2157"/>
<dbReference type="AlphaFoldDB" id="A0A0U3CUQ1"/>
<dbReference type="KEGG" id="mmil:sm9_1624"/>
<name>A0A0U3CUQ1_9EURY</name>
<accession>A0A0U3CUQ1</accession>
<dbReference type="Proteomes" id="UP000067738">
    <property type="component" value="Chromosome"/>
</dbReference>
<sequence>MKTIEEPVVIREGDSFKVVLSKYGALALDKQENLSELIGDVEGDLDLENGILIFDDIKLPIQILGFYREDLKQWSWAWDSEEIFGDELIKAAIEMKQAGIDAGIPEFSTSVIQADFNDCHTLAMATVGILDFDAYYAVNEEGLDIFVAIEKGNVPEVNSVEKFKDTFYTFQKNFNIYPKIAFDAYTKLKGHGIKHHDDFDIACLGESRIIVGFTERGNVKTIQMLLEEE</sequence>
<dbReference type="GeneID" id="26736565"/>
<reference evidence="1 2" key="1">
    <citation type="submission" date="2015-04" db="EMBL/GenBank/DDBJ databases">
        <title>The complete genome sequence of the rumen methanogen Methanobrevibacter millerae SM9.</title>
        <authorList>
            <person name="Leahy S.C."/>
            <person name="Kelly W.J."/>
            <person name="Pacheco D.M."/>
            <person name="Li D."/>
            <person name="Altermann E."/>
            <person name="Attwood G.T."/>
        </authorList>
    </citation>
    <scope>NUCLEOTIDE SEQUENCE [LARGE SCALE GENOMIC DNA]</scope>
    <source>
        <strain evidence="1 2">SM9</strain>
    </source>
</reference>